<feature type="compositionally biased region" description="Basic and acidic residues" evidence="1">
    <location>
        <begin position="49"/>
        <end position="65"/>
    </location>
</feature>
<organism evidence="2">
    <name type="scientific">Lotharella oceanica</name>
    <dbReference type="NCBI Taxonomy" id="641309"/>
    <lineage>
        <taxon>Eukaryota</taxon>
        <taxon>Sar</taxon>
        <taxon>Rhizaria</taxon>
        <taxon>Cercozoa</taxon>
        <taxon>Chlorarachniophyceae</taxon>
        <taxon>Lotharella</taxon>
    </lineage>
</organism>
<sequence length="362" mass="40220">MRRPKAKQPRRRAIEPTAGGGALEVGPLTGKLDRIKKGERLSLCGKYITGKDGKTRPALRRDSSHPRRPMQATKPKYNRRKTSGGPPQITAQKPKLYGDALLKKKISWEREALFRKGSKLLEAADLCQRSAGSSRRLPRAPSSNVERKLKSSKQTGKKNNKIGIVPRGMGAKPKTPDTGMMPRTPDSERPIERVRPTPLHIQRYETSPLGSVEGLSPSHRTAEDAIESAETSSRDDFEDIGSDAKTGMATTEMQDCVEEDSNDVDLSEQATREASDYQSPTVSSRVEKVMEEDVAALPNNDGGSTWGDMLVSLPMNLQRELESFREEDIALLDLQDLVDIAGEKLGRELFEWIEQHRTHASR</sequence>
<accession>A0A7S2X6Y7</accession>
<protein>
    <submittedName>
        <fullName evidence="2">Uncharacterized protein</fullName>
    </submittedName>
</protein>
<gene>
    <name evidence="2" type="ORF">LSP00402_LOCUS1347</name>
</gene>
<feature type="region of interest" description="Disordered" evidence="1">
    <location>
        <begin position="128"/>
        <end position="239"/>
    </location>
</feature>
<name>A0A7S2X6Y7_9EUKA</name>
<feature type="region of interest" description="Disordered" evidence="1">
    <location>
        <begin position="1"/>
        <end position="27"/>
    </location>
</feature>
<feature type="region of interest" description="Disordered" evidence="1">
    <location>
        <begin position="259"/>
        <end position="283"/>
    </location>
</feature>
<reference evidence="2" key="1">
    <citation type="submission" date="2021-01" db="EMBL/GenBank/DDBJ databases">
        <authorList>
            <person name="Corre E."/>
            <person name="Pelletier E."/>
            <person name="Niang G."/>
            <person name="Scheremetjew M."/>
            <person name="Finn R."/>
            <person name="Kale V."/>
            <person name="Holt S."/>
            <person name="Cochrane G."/>
            <person name="Meng A."/>
            <person name="Brown T."/>
            <person name="Cohen L."/>
        </authorList>
    </citation>
    <scope>NUCLEOTIDE SEQUENCE</scope>
    <source>
        <strain evidence="2">CCMP622</strain>
    </source>
</reference>
<evidence type="ECO:0000313" key="2">
    <source>
        <dbReference type="EMBL" id="CAD9746550.1"/>
    </source>
</evidence>
<feature type="compositionally biased region" description="Basic residues" evidence="1">
    <location>
        <begin position="1"/>
        <end position="11"/>
    </location>
</feature>
<feature type="region of interest" description="Disordered" evidence="1">
    <location>
        <begin position="47"/>
        <end position="93"/>
    </location>
</feature>
<evidence type="ECO:0000256" key="1">
    <source>
        <dbReference type="SAM" id="MobiDB-lite"/>
    </source>
</evidence>
<feature type="compositionally biased region" description="Basic and acidic residues" evidence="1">
    <location>
        <begin position="185"/>
        <end position="195"/>
    </location>
</feature>
<proteinExistence type="predicted"/>
<dbReference type="AlphaFoldDB" id="A0A7S2X6Y7"/>
<dbReference type="EMBL" id="HBHP01002050">
    <property type="protein sequence ID" value="CAD9746550.1"/>
    <property type="molecule type" value="Transcribed_RNA"/>
</dbReference>